<accession>A0A0L6V9U6</accession>
<proteinExistence type="predicted"/>
<name>A0A0L6V9U6_9BASI</name>
<organism evidence="1 2">
    <name type="scientific">Puccinia sorghi</name>
    <dbReference type="NCBI Taxonomy" id="27349"/>
    <lineage>
        <taxon>Eukaryota</taxon>
        <taxon>Fungi</taxon>
        <taxon>Dikarya</taxon>
        <taxon>Basidiomycota</taxon>
        <taxon>Pucciniomycotina</taxon>
        <taxon>Pucciniomycetes</taxon>
        <taxon>Pucciniales</taxon>
        <taxon>Pucciniaceae</taxon>
        <taxon>Puccinia</taxon>
    </lineage>
</organism>
<dbReference type="AlphaFoldDB" id="A0A0L6V9U6"/>
<dbReference type="EMBL" id="LAVV01006976">
    <property type="protein sequence ID" value="KNZ57571.1"/>
    <property type="molecule type" value="Genomic_DNA"/>
</dbReference>
<evidence type="ECO:0000313" key="2">
    <source>
        <dbReference type="Proteomes" id="UP000037035"/>
    </source>
</evidence>
<evidence type="ECO:0000313" key="1">
    <source>
        <dbReference type="EMBL" id="KNZ57571.1"/>
    </source>
</evidence>
<keyword evidence="2" id="KW-1185">Reference proteome</keyword>
<reference evidence="1 2" key="1">
    <citation type="submission" date="2015-08" db="EMBL/GenBank/DDBJ databases">
        <title>Next Generation Sequencing and Analysis of the Genome of Puccinia sorghi L Schw, the Causal Agent of Maize Common Rust.</title>
        <authorList>
            <person name="Rochi L."/>
            <person name="Burguener G."/>
            <person name="Darino M."/>
            <person name="Turjanski A."/>
            <person name="Kreff E."/>
            <person name="Dieguez M.J."/>
            <person name="Sacco F."/>
        </authorList>
    </citation>
    <scope>NUCLEOTIDE SEQUENCE [LARGE SCALE GENOMIC DNA]</scope>
    <source>
        <strain evidence="1 2">RO10H11247</strain>
    </source>
</reference>
<gene>
    <name evidence="1" type="ORF">VP01_2125g5</name>
</gene>
<protein>
    <submittedName>
        <fullName evidence="1">Uncharacterized protein</fullName>
    </submittedName>
</protein>
<comment type="caution">
    <text evidence="1">The sequence shown here is derived from an EMBL/GenBank/DDBJ whole genome shotgun (WGS) entry which is preliminary data.</text>
</comment>
<sequence>MSKRKVLVQVVMCQDSFCFEINHQGTILCTSLCKGHSIKTGLARCLKTLKHHQIKALQFLTNNKSLEGNNLDDIWDHRDNNWIWEKCDPSNLLNERIFGL</sequence>
<dbReference type="Proteomes" id="UP000037035">
    <property type="component" value="Unassembled WGS sequence"/>
</dbReference>
<dbReference type="VEuPathDB" id="FungiDB:VP01_2125g5"/>